<reference evidence="2 3" key="1">
    <citation type="submission" date="2020-01" db="EMBL/GenBank/DDBJ databases">
        <authorList>
            <consortium name="DOE Joint Genome Institute"/>
            <person name="Haridas S."/>
            <person name="Albert R."/>
            <person name="Binder M."/>
            <person name="Bloem J."/>
            <person name="Labutti K."/>
            <person name="Salamov A."/>
            <person name="Andreopoulos B."/>
            <person name="Baker S.E."/>
            <person name="Barry K."/>
            <person name="Bills G."/>
            <person name="Bluhm B.H."/>
            <person name="Cannon C."/>
            <person name="Castanera R."/>
            <person name="Culley D.E."/>
            <person name="Daum C."/>
            <person name="Ezra D."/>
            <person name="Gonzalez J.B."/>
            <person name="Henrissat B."/>
            <person name="Kuo A."/>
            <person name="Liang C."/>
            <person name="Lipzen A."/>
            <person name="Lutzoni F."/>
            <person name="Magnuson J."/>
            <person name="Mondo S."/>
            <person name="Nolan M."/>
            <person name="Ohm R."/>
            <person name="Pangilinan J."/>
            <person name="Park H.-J.H."/>
            <person name="Ramirez L."/>
            <person name="Alfaro M."/>
            <person name="Sun H."/>
            <person name="Tritt A."/>
            <person name="Yoshinaga Y."/>
            <person name="Zwiers L.-H.L."/>
            <person name="Turgeon B.G."/>
            <person name="Goodwin S.B."/>
            <person name="Spatafora J.W."/>
            <person name="Crous P.W."/>
            <person name="Grigoriev I.V."/>
        </authorList>
    </citation>
    <scope>NUCLEOTIDE SEQUENCE [LARGE SCALE GENOMIC DNA]</scope>
    <source>
        <strain evidence="2 3">CBS 611.86</strain>
    </source>
</reference>
<dbReference type="EMBL" id="JAADJZ010000019">
    <property type="protein sequence ID" value="KAF2868498.1"/>
    <property type="molecule type" value="Genomic_DNA"/>
</dbReference>
<keyword evidence="3" id="KW-1185">Reference proteome</keyword>
<sequence>MRTDQHPRTRSHRAPDQAVSRAPPSLQAASFSCGCCVCATVAEGRPALENRHVERSEQLIVCMREGGRWPSCSALCLPSDGATVVPRQREGLLDGAAGWRLPTHTAIRCTGTADCKSRRRAQKAYS</sequence>
<proteinExistence type="predicted"/>
<dbReference type="Proteomes" id="UP000481861">
    <property type="component" value="Unassembled WGS sequence"/>
</dbReference>
<evidence type="ECO:0000313" key="3">
    <source>
        <dbReference type="Proteomes" id="UP000481861"/>
    </source>
</evidence>
<dbReference type="AlphaFoldDB" id="A0A7C8M4S1"/>
<gene>
    <name evidence="2" type="ORF">BDV95DRAFT_130131</name>
</gene>
<feature type="region of interest" description="Disordered" evidence="1">
    <location>
        <begin position="1"/>
        <end position="23"/>
    </location>
</feature>
<comment type="caution">
    <text evidence="2">The sequence shown here is derived from an EMBL/GenBank/DDBJ whole genome shotgun (WGS) entry which is preliminary data.</text>
</comment>
<name>A0A7C8M4S1_9PLEO</name>
<protein>
    <submittedName>
        <fullName evidence="2">Uncharacterized protein</fullName>
    </submittedName>
</protein>
<dbReference type="PROSITE" id="PS51257">
    <property type="entry name" value="PROKAR_LIPOPROTEIN"/>
    <property type="match status" value="1"/>
</dbReference>
<evidence type="ECO:0000313" key="2">
    <source>
        <dbReference type="EMBL" id="KAF2868498.1"/>
    </source>
</evidence>
<evidence type="ECO:0000256" key="1">
    <source>
        <dbReference type="SAM" id="MobiDB-lite"/>
    </source>
</evidence>
<organism evidence="2 3">
    <name type="scientific">Massariosphaeria phaeospora</name>
    <dbReference type="NCBI Taxonomy" id="100035"/>
    <lineage>
        <taxon>Eukaryota</taxon>
        <taxon>Fungi</taxon>
        <taxon>Dikarya</taxon>
        <taxon>Ascomycota</taxon>
        <taxon>Pezizomycotina</taxon>
        <taxon>Dothideomycetes</taxon>
        <taxon>Pleosporomycetidae</taxon>
        <taxon>Pleosporales</taxon>
        <taxon>Pleosporales incertae sedis</taxon>
        <taxon>Massariosphaeria</taxon>
    </lineage>
</organism>
<accession>A0A7C8M4S1</accession>